<gene>
    <name evidence="7" type="ORF">PICMEDRAFT_169293</name>
</gene>
<keyword evidence="2" id="KW-0963">Cytoplasm</keyword>
<dbReference type="PANTHER" id="PTHR21107:SF2">
    <property type="entry name" value="CYTOCHROME C OXIDASE ASSEMBLY PROTEIN COX19"/>
    <property type="match status" value="1"/>
</dbReference>
<dbReference type="RefSeq" id="XP_019016406.1">
    <property type="nucleotide sequence ID" value="XM_019161397.1"/>
</dbReference>
<organism evidence="7 8">
    <name type="scientific">Pichia membranifaciens NRRL Y-2026</name>
    <dbReference type="NCBI Taxonomy" id="763406"/>
    <lineage>
        <taxon>Eukaryota</taxon>
        <taxon>Fungi</taxon>
        <taxon>Dikarya</taxon>
        <taxon>Ascomycota</taxon>
        <taxon>Saccharomycotina</taxon>
        <taxon>Pichiomycetes</taxon>
        <taxon>Pichiales</taxon>
        <taxon>Pichiaceae</taxon>
        <taxon>Pichia</taxon>
    </lineage>
</organism>
<comment type="similarity">
    <text evidence="5">Belongs to the COX19 family.</text>
</comment>
<proteinExistence type="inferred from homology"/>
<dbReference type="AlphaFoldDB" id="A0A1E3NIW2"/>
<dbReference type="GO" id="GO:0005829">
    <property type="term" value="C:cytosol"/>
    <property type="evidence" value="ECO:0007669"/>
    <property type="project" value="EnsemblFungi"/>
</dbReference>
<keyword evidence="8" id="KW-1185">Reference proteome</keyword>
<dbReference type="GeneID" id="30178084"/>
<reference evidence="7 8" key="1">
    <citation type="journal article" date="2016" name="Proc. Natl. Acad. Sci. U.S.A.">
        <title>Comparative genomics of biotechnologically important yeasts.</title>
        <authorList>
            <person name="Riley R."/>
            <person name="Haridas S."/>
            <person name="Wolfe K.H."/>
            <person name="Lopes M.R."/>
            <person name="Hittinger C.T."/>
            <person name="Goeker M."/>
            <person name="Salamov A.A."/>
            <person name="Wisecaver J.H."/>
            <person name="Long T.M."/>
            <person name="Calvey C.H."/>
            <person name="Aerts A.L."/>
            <person name="Barry K.W."/>
            <person name="Choi C."/>
            <person name="Clum A."/>
            <person name="Coughlan A.Y."/>
            <person name="Deshpande S."/>
            <person name="Douglass A.P."/>
            <person name="Hanson S.J."/>
            <person name="Klenk H.-P."/>
            <person name="LaButti K.M."/>
            <person name="Lapidus A."/>
            <person name="Lindquist E.A."/>
            <person name="Lipzen A.M."/>
            <person name="Meier-Kolthoff J.P."/>
            <person name="Ohm R.A."/>
            <person name="Otillar R.P."/>
            <person name="Pangilinan J.L."/>
            <person name="Peng Y."/>
            <person name="Rokas A."/>
            <person name="Rosa C.A."/>
            <person name="Scheuner C."/>
            <person name="Sibirny A.A."/>
            <person name="Slot J.C."/>
            <person name="Stielow J.B."/>
            <person name="Sun H."/>
            <person name="Kurtzman C.P."/>
            <person name="Blackwell M."/>
            <person name="Grigoriev I.V."/>
            <person name="Jeffries T.W."/>
        </authorList>
    </citation>
    <scope>NUCLEOTIDE SEQUENCE [LARGE SCALE GENOMIC DNA]</scope>
    <source>
        <strain evidence="7 8">NRRL Y-2026</strain>
    </source>
</reference>
<dbReference type="GO" id="GO:0033617">
    <property type="term" value="P:mitochondrial respiratory chain complex IV assembly"/>
    <property type="evidence" value="ECO:0007669"/>
    <property type="project" value="EnsemblFungi"/>
</dbReference>
<dbReference type="PANTHER" id="PTHR21107">
    <property type="entry name" value="CYTOCHROME C OXIDASE ASSEMBLY PROTEIN COX19"/>
    <property type="match status" value="1"/>
</dbReference>
<evidence type="ECO:0000256" key="4">
    <source>
        <dbReference type="ARBA" id="ARBA00037279"/>
    </source>
</evidence>
<protein>
    <recommendedName>
        <fullName evidence="9">CHCH domain-containing protein</fullName>
    </recommendedName>
</protein>
<comment type="subcellular location">
    <subcellularLocation>
        <location evidence="1">Cytoplasm</location>
    </subcellularLocation>
</comment>
<dbReference type="GO" id="GO:0005758">
    <property type="term" value="C:mitochondrial intermembrane space"/>
    <property type="evidence" value="ECO:0007669"/>
    <property type="project" value="EnsemblFungi"/>
</dbReference>
<dbReference type="InterPro" id="IPR051383">
    <property type="entry name" value="COX19"/>
</dbReference>
<feature type="region of interest" description="Disordered" evidence="6">
    <location>
        <begin position="1"/>
        <end position="23"/>
    </location>
</feature>
<dbReference type="STRING" id="763406.A0A1E3NIW2"/>
<dbReference type="PROSITE" id="PS51808">
    <property type="entry name" value="CHCH"/>
    <property type="match status" value="1"/>
</dbReference>
<evidence type="ECO:0008006" key="9">
    <source>
        <dbReference type="Google" id="ProtNLM"/>
    </source>
</evidence>
<evidence type="ECO:0000256" key="6">
    <source>
        <dbReference type="SAM" id="MobiDB-lite"/>
    </source>
</evidence>
<dbReference type="GO" id="GO:0030001">
    <property type="term" value="P:metal ion transport"/>
    <property type="evidence" value="ECO:0007669"/>
    <property type="project" value="EnsemblFungi"/>
</dbReference>
<evidence type="ECO:0000256" key="2">
    <source>
        <dbReference type="ARBA" id="ARBA00022490"/>
    </source>
</evidence>
<dbReference type="OrthoDB" id="268594at2759"/>
<evidence type="ECO:0000256" key="1">
    <source>
        <dbReference type="ARBA" id="ARBA00004496"/>
    </source>
</evidence>
<accession>A0A1E3NIW2</accession>
<comment type="function">
    <text evidence="4">Required for the assembly of mitochondrial cytochrome c oxidase.</text>
</comment>
<dbReference type="Proteomes" id="UP000094455">
    <property type="component" value="Unassembled WGS sequence"/>
</dbReference>
<evidence type="ECO:0000313" key="7">
    <source>
        <dbReference type="EMBL" id="ODQ45293.1"/>
    </source>
</evidence>
<dbReference type="EMBL" id="KV454005">
    <property type="protein sequence ID" value="ODQ45293.1"/>
    <property type="molecule type" value="Genomic_DNA"/>
</dbReference>
<dbReference type="GO" id="GO:0005507">
    <property type="term" value="F:copper ion binding"/>
    <property type="evidence" value="ECO:0007669"/>
    <property type="project" value="EnsemblFungi"/>
</dbReference>
<evidence type="ECO:0000256" key="5">
    <source>
        <dbReference type="ARBA" id="ARBA00038223"/>
    </source>
</evidence>
<name>A0A1E3NIW2_9ASCO</name>
<evidence type="ECO:0000256" key="3">
    <source>
        <dbReference type="ARBA" id="ARBA00023157"/>
    </source>
</evidence>
<keyword evidence="3" id="KW-1015">Disulfide bond</keyword>
<sequence>MSANPGNSIKALRPSPPERGSFPLDHFGDCKDAMTKYMKCLKLVNNENAPNCRLLAKDYLKCRMDNELMDKVDWRDLGLPTDEEEKNKGR</sequence>
<evidence type="ECO:0000313" key="8">
    <source>
        <dbReference type="Proteomes" id="UP000094455"/>
    </source>
</evidence>